<keyword evidence="3" id="KW-0378">Hydrolase</keyword>
<keyword evidence="3" id="KW-0482">Metalloprotease</keyword>
<name>A0A399SYL7_9BACT</name>
<feature type="transmembrane region" description="Helical" evidence="1">
    <location>
        <begin position="279"/>
        <end position="296"/>
    </location>
</feature>
<feature type="transmembrane region" description="Helical" evidence="1">
    <location>
        <begin position="166"/>
        <end position="189"/>
    </location>
</feature>
<keyword evidence="1" id="KW-0812">Transmembrane</keyword>
<dbReference type="OrthoDB" id="1523022at2"/>
<dbReference type="InterPro" id="IPR003675">
    <property type="entry name" value="Rce1/LyrA-like_dom"/>
</dbReference>
<feature type="domain" description="CAAX prenyl protease 2/Lysostaphin resistance protein A-like" evidence="2">
    <location>
        <begin position="166"/>
        <end position="254"/>
    </location>
</feature>
<dbReference type="Proteomes" id="UP000265926">
    <property type="component" value="Unassembled WGS sequence"/>
</dbReference>
<feature type="transmembrane region" description="Helical" evidence="1">
    <location>
        <begin position="201"/>
        <end position="219"/>
    </location>
</feature>
<comment type="caution">
    <text evidence="3">The sequence shown here is derived from an EMBL/GenBank/DDBJ whole genome shotgun (WGS) entry which is preliminary data.</text>
</comment>
<keyword evidence="1" id="KW-1133">Transmembrane helix</keyword>
<dbReference type="GO" id="GO:0080120">
    <property type="term" value="P:CAAX-box protein maturation"/>
    <property type="evidence" value="ECO:0007669"/>
    <property type="project" value="UniProtKB-ARBA"/>
</dbReference>
<dbReference type="GO" id="GO:0006508">
    <property type="term" value="P:proteolysis"/>
    <property type="evidence" value="ECO:0007669"/>
    <property type="project" value="UniProtKB-KW"/>
</dbReference>
<accession>A0A399SYL7</accession>
<dbReference type="EMBL" id="QWGR01000004">
    <property type="protein sequence ID" value="RIJ48578.1"/>
    <property type="molecule type" value="Genomic_DNA"/>
</dbReference>
<sequence>MAITAFRGMKPFPQLLFSAFVILVCFLAFLILSLIIAVPVFGFDSILSLPTLGDLENPQSLIVLKYFQTVQAIGLFILPPLILAYLYQGSISKYLYLNKSFQGSSFLMVIVLMVFMMPFINFTAELNSRLSLPSWLSDVEQWMRNSEEEAARLTEAFLNVRTIPGLAFNLFMVAFLPAIGEELLFRGVIQKIFTRMTRNHHWGIWISAILFSAMHMQFFGFIPRMVLGAVFGYLLVWSGSMWLPMLGHFLNNAIAVTAMFLVNNGTIGEGVEDYGSTSYYAATISLVIIAALLFLIKRENAGNKIVASEILY</sequence>
<evidence type="ECO:0000313" key="4">
    <source>
        <dbReference type="Proteomes" id="UP000265926"/>
    </source>
</evidence>
<organism evidence="3 4">
    <name type="scientific">Maribellus luteus</name>
    <dbReference type="NCBI Taxonomy" id="2305463"/>
    <lineage>
        <taxon>Bacteria</taxon>
        <taxon>Pseudomonadati</taxon>
        <taxon>Bacteroidota</taxon>
        <taxon>Bacteroidia</taxon>
        <taxon>Marinilabiliales</taxon>
        <taxon>Prolixibacteraceae</taxon>
        <taxon>Maribellus</taxon>
    </lineage>
</organism>
<feature type="transmembrane region" description="Helical" evidence="1">
    <location>
        <begin position="106"/>
        <end position="124"/>
    </location>
</feature>
<keyword evidence="4" id="KW-1185">Reference proteome</keyword>
<dbReference type="GO" id="GO:0008237">
    <property type="term" value="F:metallopeptidase activity"/>
    <property type="evidence" value="ECO:0007669"/>
    <property type="project" value="UniProtKB-KW"/>
</dbReference>
<proteinExistence type="predicted"/>
<evidence type="ECO:0000313" key="3">
    <source>
        <dbReference type="EMBL" id="RIJ48578.1"/>
    </source>
</evidence>
<protein>
    <submittedName>
        <fullName evidence="3">CPBP family intramembrane metalloprotease</fullName>
    </submittedName>
</protein>
<feature type="transmembrane region" description="Helical" evidence="1">
    <location>
        <begin position="250"/>
        <end position="267"/>
    </location>
</feature>
<gene>
    <name evidence="3" type="ORF">D1614_08560</name>
</gene>
<dbReference type="GO" id="GO:0004175">
    <property type="term" value="F:endopeptidase activity"/>
    <property type="evidence" value="ECO:0007669"/>
    <property type="project" value="UniProtKB-ARBA"/>
</dbReference>
<dbReference type="InterPro" id="IPR052710">
    <property type="entry name" value="CAAX_protease"/>
</dbReference>
<evidence type="ECO:0000256" key="1">
    <source>
        <dbReference type="SAM" id="Phobius"/>
    </source>
</evidence>
<feature type="transmembrane region" description="Helical" evidence="1">
    <location>
        <begin position="66"/>
        <end position="86"/>
    </location>
</feature>
<dbReference type="Pfam" id="PF02517">
    <property type="entry name" value="Rce1-like"/>
    <property type="match status" value="1"/>
</dbReference>
<dbReference type="AlphaFoldDB" id="A0A399SYL7"/>
<dbReference type="RefSeq" id="WP_119437498.1">
    <property type="nucleotide sequence ID" value="NZ_QWGR01000004.1"/>
</dbReference>
<reference evidence="3 4" key="1">
    <citation type="submission" date="2018-08" db="EMBL/GenBank/DDBJ databases">
        <title>Pallidiluteibacterium maritimus gen. nov., sp. nov., isolated from coastal sediment.</title>
        <authorList>
            <person name="Zhou L.Y."/>
        </authorList>
    </citation>
    <scope>NUCLEOTIDE SEQUENCE [LARGE SCALE GENOMIC DNA]</scope>
    <source>
        <strain evidence="3 4">XSD2</strain>
    </source>
</reference>
<evidence type="ECO:0000259" key="2">
    <source>
        <dbReference type="Pfam" id="PF02517"/>
    </source>
</evidence>
<feature type="transmembrane region" description="Helical" evidence="1">
    <location>
        <begin position="225"/>
        <end position="243"/>
    </location>
</feature>
<keyword evidence="3" id="KW-0645">Protease</keyword>
<dbReference type="PANTHER" id="PTHR36435">
    <property type="entry name" value="SLR1288 PROTEIN"/>
    <property type="match status" value="1"/>
</dbReference>
<keyword evidence="1" id="KW-0472">Membrane</keyword>
<dbReference type="PANTHER" id="PTHR36435:SF1">
    <property type="entry name" value="CAAX AMINO TERMINAL PROTEASE FAMILY PROTEIN"/>
    <property type="match status" value="1"/>
</dbReference>